<feature type="domain" description="Thioredoxin" evidence="1">
    <location>
        <begin position="10"/>
        <end position="94"/>
    </location>
</feature>
<dbReference type="AlphaFoldDB" id="A0A7G9GWI7"/>
<dbReference type="Proteomes" id="UP000515913">
    <property type="component" value="Chromosome"/>
</dbReference>
<organism evidence="2 3">
    <name type="scientific">Fusobacterium hominis</name>
    <dbReference type="NCBI Taxonomy" id="2764326"/>
    <lineage>
        <taxon>Bacteria</taxon>
        <taxon>Fusobacteriati</taxon>
        <taxon>Fusobacteriota</taxon>
        <taxon>Fusobacteriia</taxon>
        <taxon>Fusobacteriales</taxon>
        <taxon>Fusobacteriaceae</taxon>
        <taxon>Fusobacterium</taxon>
    </lineage>
</organism>
<keyword evidence="3" id="KW-1185">Reference proteome</keyword>
<evidence type="ECO:0000259" key="1">
    <source>
        <dbReference type="Pfam" id="PF00085"/>
    </source>
</evidence>
<dbReference type="SUPFAM" id="SSF52833">
    <property type="entry name" value="Thioredoxin-like"/>
    <property type="match status" value="1"/>
</dbReference>
<sequence length="110" mass="12988">MDMKELNTFEQLKEKVDTEEKVLIFITNDFCSVCHADLPRIDKLCEKHNFPAYHVNITNKPMVAGQFTLFSVPAVILFFKGKEYHRQVHIIDFKELEYRIEELKNAPLED</sequence>
<name>A0A7G9GWI7_9FUSO</name>
<protein>
    <submittedName>
        <fullName evidence="2">Thioredoxin family protein</fullName>
    </submittedName>
</protein>
<reference evidence="2 3" key="1">
    <citation type="submission" date="2020-08" db="EMBL/GenBank/DDBJ databases">
        <authorList>
            <person name="Liu C."/>
            <person name="Sun Q."/>
        </authorList>
    </citation>
    <scope>NUCLEOTIDE SEQUENCE [LARGE SCALE GENOMIC DNA]</scope>
    <source>
        <strain evidence="2 3">NSJ-57</strain>
    </source>
</reference>
<dbReference type="RefSeq" id="WP_187422868.1">
    <property type="nucleotide sequence ID" value="NZ_CP060637.1"/>
</dbReference>
<dbReference type="InterPro" id="IPR013766">
    <property type="entry name" value="Thioredoxin_domain"/>
</dbReference>
<proteinExistence type="predicted"/>
<dbReference type="Pfam" id="PF00085">
    <property type="entry name" value="Thioredoxin"/>
    <property type="match status" value="1"/>
</dbReference>
<gene>
    <name evidence="2" type="ORF">H9Q81_09710</name>
</gene>
<dbReference type="EMBL" id="CP060637">
    <property type="protein sequence ID" value="QNM15169.1"/>
    <property type="molecule type" value="Genomic_DNA"/>
</dbReference>
<dbReference type="Gene3D" id="3.40.30.10">
    <property type="entry name" value="Glutaredoxin"/>
    <property type="match status" value="1"/>
</dbReference>
<evidence type="ECO:0000313" key="2">
    <source>
        <dbReference type="EMBL" id="QNM15169.1"/>
    </source>
</evidence>
<dbReference type="CDD" id="cd02947">
    <property type="entry name" value="TRX_family"/>
    <property type="match status" value="1"/>
</dbReference>
<evidence type="ECO:0000313" key="3">
    <source>
        <dbReference type="Proteomes" id="UP000515913"/>
    </source>
</evidence>
<dbReference type="KEGG" id="fho:H9Q81_09710"/>
<accession>A0A7G9GWI7</accession>
<dbReference type="InterPro" id="IPR036249">
    <property type="entry name" value="Thioredoxin-like_sf"/>
</dbReference>